<name>A0ABD2VYW1_9HYME</name>
<gene>
    <name evidence="1" type="ORF">TKK_018462</name>
</gene>
<organism evidence="1 2">
    <name type="scientific">Trichogramma kaykai</name>
    <dbReference type="NCBI Taxonomy" id="54128"/>
    <lineage>
        <taxon>Eukaryota</taxon>
        <taxon>Metazoa</taxon>
        <taxon>Ecdysozoa</taxon>
        <taxon>Arthropoda</taxon>
        <taxon>Hexapoda</taxon>
        <taxon>Insecta</taxon>
        <taxon>Pterygota</taxon>
        <taxon>Neoptera</taxon>
        <taxon>Endopterygota</taxon>
        <taxon>Hymenoptera</taxon>
        <taxon>Apocrita</taxon>
        <taxon>Proctotrupomorpha</taxon>
        <taxon>Chalcidoidea</taxon>
        <taxon>Trichogrammatidae</taxon>
        <taxon>Trichogramma</taxon>
    </lineage>
</organism>
<accession>A0ABD2VYW1</accession>
<keyword evidence="2" id="KW-1185">Reference proteome</keyword>
<comment type="caution">
    <text evidence="1">The sequence shown here is derived from an EMBL/GenBank/DDBJ whole genome shotgun (WGS) entry which is preliminary data.</text>
</comment>
<sequence>MWPNDFQIPRFADLLGLHVFENPGQKLFDAMSSISRHDDYRCVPRILCEITSGSTSGESSYRSARPTTGQILLFNLLSAFDRSGASPLILFGKAALLGYVYRGDPRVCYQEYPRCPRDQQELIVYLNNYKGGFFRFFTMNNDYLLHSETPQQEFGLWTSMRPEYFPQKPSNNNNKLPNLYEFSSGTAFYNPQQTFYQNPFVYNHVESETKWPSYMHGSRIGKGKLSFSNEEYFSQYNDGVKIALSEFDNENTR</sequence>
<evidence type="ECO:0000313" key="1">
    <source>
        <dbReference type="EMBL" id="KAL3385941.1"/>
    </source>
</evidence>
<protein>
    <submittedName>
        <fullName evidence="1">Uncharacterized protein</fullName>
    </submittedName>
</protein>
<evidence type="ECO:0000313" key="2">
    <source>
        <dbReference type="Proteomes" id="UP001627154"/>
    </source>
</evidence>
<proteinExistence type="predicted"/>
<reference evidence="1 2" key="1">
    <citation type="journal article" date="2024" name="bioRxiv">
        <title>A reference genome for Trichogramma kaykai: A tiny desert-dwelling parasitoid wasp with competing sex-ratio distorters.</title>
        <authorList>
            <person name="Culotta J."/>
            <person name="Lindsey A.R."/>
        </authorList>
    </citation>
    <scope>NUCLEOTIDE SEQUENCE [LARGE SCALE GENOMIC DNA]</scope>
    <source>
        <strain evidence="1 2">KSX58</strain>
    </source>
</reference>
<dbReference type="Proteomes" id="UP001627154">
    <property type="component" value="Unassembled WGS sequence"/>
</dbReference>
<dbReference type="AlphaFoldDB" id="A0ABD2VYW1"/>
<dbReference type="EMBL" id="JBJJXI010000149">
    <property type="protein sequence ID" value="KAL3385941.1"/>
    <property type="molecule type" value="Genomic_DNA"/>
</dbReference>